<dbReference type="SFLD" id="SFLDS00003">
    <property type="entry name" value="Haloacid_Dehalogenase"/>
    <property type="match status" value="1"/>
</dbReference>
<dbReference type="PANTHER" id="PTHR46521">
    <property type="entry name" value="SUCROSE-PHOSPHATASE 2-RELATED"/>
    <property type="match status" value="1"/>
</dbReference>
<evidence type="ECO:0000313" key="5">
    <source>
        <dbReference type="Proteomes" id="UP000028839"/>
    </source>
</evidence>
<dbReference type="PROSITE" id="PS51648">
    <property type="entry name" value="YCGL"/>
    <property type="match status" value="1"/>
</dbReference>
<accession>A0A0E2YYX8</accession>
<dbReference type="EMBL" id="JPGN01000082">
    <property type="protein sequence ID" value="KFI18404.1"/>
    <property type="molecule type" value="Genomic_DNA"/>
</dbReference>
<dbReference type="Pfam" id="PF05116">
    <property type="entry name" value="S6PP"/>
    <property type="match status" value="1"/>
</dbReference>
<dbReference type="InterPro" id="IPR036412">
    <property type="entry name" value="HAD-like_sf"/>
</dbReference>
<organism evidence="4 5">
    <name type="scientific">Nitrosococcus oceani C-27</name>
    <dbReference type="NCBI Taxonomy" id="314279"/>
    <lineage>
        <taxon>Bacteria</taxon>
        <taxon>Pseudomonadati</taxon>
        <taxon>Pseudomonadota</taxon>
        <taxon>Gammaproteobacteria</taxon>
        <taxon>Chromatiales</taxon>
        <taxon>Chromatiaceae</taxon>
        <taxon>Nitrosococcus</taxon>
    </lineage>
</organism>
<dbReference type="HOGENOM" id="CLU_030534_2_0_6"/>
<dbReference type="Gene3D" id="3.40.50.1000">
    <property type="entry name" value="HAD superfamily/HAD-like"/>
    <property type="match status" value="1"/>
</dbReference>
<dbReference type="GO" id="GO:0016791">
    <property type="term" value="F:phosphatase activity"/>
    <property type="evidence" value="ECO:0007669"/>
    <property type="project" value="UniProtKB-ARBA"/>
</dbReference>
<dbReference type="Gene3D" id="3.90.1070.10">
    <property type="match status" value="1"/>
</dbReference>
<dbReference type="SMR" id="A0A0E2YYX8"/>
<dbReference type="HAMAP" id="MF_01866">
    <property type="entry name" value="UPF0745"/>
    <property type="match status" value="1"/>
</dbReference>
<protein>
    <recommendedName>
        <fullName evidence="2">YcgL domain-containing protein IB75_14430</fullName>
    </recommendedName>
</protein>
<sequence length="371" mass="42678">MKQKILLCSDLDRTLLPNGHQAESPQARLRLQRLAQRPGIILAYVSGRHKALIQSAIREYDLPLPDFAIGDVGTTIYQITDNQWHPWEDWSKEISQDWQGINQAGLAKLFADITPLRLQEPEKQNRYKLSYYAPPELDWENLIPQLAQRLQAQGIQASFIWSVDETAQIGLLDILPKRANKLHAIRFLMERQHFDKSHTVFAGDSGNDLEVLASGLQAILVRNAQEEVRQEALRRLPPEHSQQLYLARGGFMGLNGYYSAGVLEGLAHFFPETRAWMETGREESAEEETAQSCAIYRSCKRNDSYLYVESQDDFSRVPGKLLEMLGKLEFVMRLELRPEISLAQANTREVMQMLREKGYFLQLSSREYRRS</sequence>
<dbReference type="InterPro" id="IPR038068">
    <property type="entry name" value="YcgL-like_sf"/>
</dbReference>
<proteinExistence type="inferred from homology"/>
<dbReference type="SUPFAM" id="SSF56784">
    <property type="entry name" value="HAD-like"/>
    <property type="match status" value="1"/>
</dbReference>
<dbReference type="SFLD" id="SFLDG01140">
    <property type="entry name" value="C2.B:_Phosphomannomutase_and_P"/>
    <property type="match status" value="1"/>
</dbReference>
<dbReference type="SFLD" id="SFLDG01141">
    <property type="entry name" value="C2.B.1:_Sucrose_Phosphatase_Li"/>
    <property type="match status" value="1"/>
</dbReference>
<dbReference type="Proteomes" id="UP000028839">
    <property type="component" value="Unassembled WGS sequence"/>
</dbReference>
<dbReference type="Pfam" id="PF05166">
    <property type="entry name" value="YcgL"/>
    <property type="match status" value="1"/>
</dbReference>
<gene>
    <name evidence="4" type="ORF">IB75_14430</name>
</gene>
<dbReference type="CDD" id="cd02605">
    <property type="entry name" value="HAD_SPP"/>
    <property type="match status" value="1"/>
</dbReference>
<dbReference type="AlphaFoldDB" id="A0A0E2YYX8"/>
<evidence type="ECO:0000256" key="1">
    <source>
        <dbReference type="ARBA" id="ARBA00022801"/>
    </source>
</evidence>
<evidence type="ECO:0000259" key="3">
    <source>
        <dbReference type="PROSITE" id="PS51648"/>
    </source>
</evidence>
<dbReference type="NCBIfam" id="TIGR01484">
    <property type="entry name" value="HAD-SF-IIB"/>
    <property type="match status" value="1"/>
</dbReference>
<dbReference type="Gene3D" id="3.10.510.20">
    <property type="entry name" value="YcgL domain"/>
    <property type="match status" value="1"/>
</dbReference>
<reference evidence="4 5" key="1">
    <citation type="submission" date="2014-07" db="EMBL/GenBank/DDBJ databases">
        <title>Comparative analysis of Nitrosococcus oceani genome inventories of strains from Pacific and Atlantic gyres.</title>
        <authorList>
            <person name="Lim C.K."/>
            <person name="Wang L."/>
            <person name="Sayavedra-Soto L.A."/>
            <person name="Klotz M.G."/>
        </authorList>
    </citation>
    <scope>NUCLEOTIDE SEQUENCE [LARGE SCALE GENOMIC DNA]</scope>
    <source>
        <strain evidence="4 5">C-27</strain>
    </source>
</reference>
<dbReference type="InterPro" id="IPR027354">
    <property type="entry name" value="YcgL_dom"/>
</dbReference>
<evidence type="ECO:0000256" key="2">
    <source>
        <dbReference type="HAMAP-Rule" id="MF_01866"/>
    </source>
</evidence>
<dbReference type="InterPro" id="IPR051518">
    <property type="entry name" value="Sucrose_Phosphatase"/>
</dbReference>
<dbReference type="InterPro" id="IPR023214">
    <property type="entry name" value="HAD_sf"/>
</dbReference>
<dbReference type="SUPFAM" id="SSF160191">
    <property type="entry name" value="YcgL-like"/>
    <property type="match status" value="1"/>
</dbReference>
<dbReference type="GO" id="GO:0000287">
    <property type="term" value="F:magnesium ion binding"/>
    <property type="evidence" value="ECO:0007669"/>
    <property type="project" value="UniProtKB-ARBA"/>
</dbReference>
<dbReference type="InterPro" id="IPR006380">
    <property type="entry name" value="SPP-like_dom"/>
</dbReference>
<dbReference type="OrthoDB" id="9815690at2"/>
<feature type="domain" description="YcgL" evidence="3">
    <location>
        <begin position="291"/>
        <end position="371"/>
    </location>
</feature>
<comment type="caution">
    <text evidence="4">The sequence shown here is derived from an EMBL/GenBank/DDBJ whole genome shotgun (WGS) entry which is preliminary data.</text>
</comment>
<dbReference type="InterPro" id="IPR006379">
    <property type="entry name" value="HAD-SF_hydro_IIB"/>
</dbReference>
<keyword evidence="1" id="KW-0378">Hydrolase</keyword>
<name>A0A0E2YYX8_9GAMM</name>
<evidence type="ECO:0000313" key="4">
    <source>
        <dbReference type="EMBL" id="KFI18404.1"/>
    </source>
</evidence>
<dbReference type="PANTHER" id="PTHR46521:SF4">
    <property type="entry name" value="SUCROSE-PHOSPHATASE 2-RELATED"/>
    <property type="match status" value="1"/>
</dbReference>